<dbReference type="EMBL" id="WTPW01000383">
    <property type="protein sequence ID" value="KAF0517018.1"/>
    <property type="molecule type" value="Genomic_DNA"/>
</dbReference>
<dbReference type="GO" id="GO:0030295">
    <property type="term" value="F:protein kinase activator activity"/>
    <property type="evidence" value="ECO:0007669"/>
    <property type="project" value="TreeGrafter"/>
</dbReference>
<dbReference type="PANTHER" id="PTHR45696">
    <property type="entry name" value="60S ACIDIC RIBOSOMAL PROTEIN P1"/>
    <property type="match status" value="1"/>
</dbReference>
<dbReference type="InterPro" id="IPR038716">
    <property type="entry name" value="P1/P2_N_sf"/>
</dbReference>
<comment type="similarity">
    <text evidence="1">Belongs to the eukaryotic ribosomal protein P1/P2 family.</text>
</comment>
<evidence type="ECO:0000313" key="5">
    <source>
        <dbReference type="EMBL" id="KAF0517018.1"/>
    </source>
</evidence>
<dbReference type="OrthoDB" id="2194681at2759"/>
<dbReference type="CDD" id="cd05831">
    <property type="entry name" value="Ribosomal_P1"/>
    <property type="match status" value="1"/>
</dbReference>
<evidence type="ECO:0000256" key="1">
    <source>
        <dbReference type="ARBA" id="ARBA00005436"/>
    </source>
</evidence>
<name>A0A8H4EMH8_GIGMA</name>
<protein>
    <submittedName>
        <fullName evidence="5">60S acidic ribosomal protein P1</fullName>
    </submittedName>
</protein>
<dbReference type="FunFam" id="1.10.10.1410:FF:000001">
    <property type="entry name" value="60S acidic ribosomal protein P1"/>
    <property type="match status" value="1"/>
</dbReference>
<feature type="compositionally biased region" description="Gly residues" evidence="4">
    <location>
        <begin position="70"/>
        <end position="82"/>
    </location>
</feature>
<keyword evidence="6" id="KW-1185">Reference proteome</keyword>
<comment type="caution">
    <text evidence="5">The sequence shown here is derived from an EMBL/GenBank/DDBJ whole genome shotgun (WGS) entry which is preliminary data.</text>
</comment>
<reference evidence="5 6" key="1">
    <citation type="journal article" date="2019" name="Environ. Microbiol.">
        <title>At the nexus of three kingdoms: the genome of the mycorrhizal fungus Gigaspora margarita provides insights into plant, endobacterial and fungal interactions.</title>
        <authorList>
            <person name="Venice F."/>
            <person name="Ghignone S."/>
            <person name="Salvioli di Fossalunga A."/>
            <person name="Amselem J."/>
            <person name="Novero M."/>
            <person name="Xianan X."/>
            <person name="Sedzielewska Toro K."/>
            <person name="Morin E."/>
            <person name="Lipzen A."/>
            <person name="Grigoriev I.V."/>
            <person name="Henrissat B."/>
            <person name="Martin F.M."/>
            <person name="Bonfante P."/>
        </authorList>
    </citation>
    <scope>NUCLEOTIDE SEQUENCE [LARGE SCALE GENOMIC DNA]</scope>
    <source>
        <strain evidence="5 6">BEG34</strain>
    </source>
</reference>
<dbReference type="InterPro" id="IPR027534">
    <property type="entry name" value="Ribosomal_P1/P2"/>
</dbReference>
<evidence type="ECO:0000313" key="6">
    <source>
        <dbReference type="Proteomes" id="UP000439903"/>
    </source>
</evidence>
<feature type="compositionally biased region" description="Acidic residues" evidence="4">
    <location>
        <begin position="92"/>
        <end position="105"/>
    </location>
</feature>
<evidence type="ECO:0000256" key="3">
    <source>
        <dbReference type="ARBA" id="ARBA00023274"/>
    </source>
</evidence>
<dbReference type="Proteomes" id="UP000439903">
    <property type="component" value="Unassembled WGS sequence"/>
</dbReference>
<feature type="region of interest" description="Disordered" evidence="4">
    <location>
        <begin position="70"/>
        <end position="111"/>
    </location>
</feature>
<dbReference type="AlphaFoldDB" id="A0A8H4EMH8"/>
<keyword evidence="2 5" id="KW-0689">Ribosomal protein</keyword>
<gene>
    <name evidence="5" type="ORF">F8M41_017035</name>
</gene>
<organism evidence="5 6">
    <name type="scientific">Gigaspora margarita</name>
    <dbReference type="NCBI Taxonomy" id="4874"/>
    <lineage>
        <taxon>Eukaryota</taxon>
        <taxon>Fungi</taxon>
        <taxon>Fungi incertae sedis</taxon>
        <taxon>Mucoromycota</taxon>
        <taxon>Glomeromycotina</taxon>
        <taxon>Glomeromycetes</taxon>
        <taxon>Diversisporales</taxon>
        <taxon>Gigasporaceae</taxon>
        <taxon>Gigaspora</taxon>
    </lineage>
</organism>
<dbReference type="PANTHER" id="PTHR45696:SF10">
    <property type="entry name" value="LARGE RIBOSOMAL SUBUNIT PROTEIN P1"/>
    <property type="match status" value="1"/>
</dbReference>
<dbReference type="Pfam" id="PF00428">
    <property type="entry name" value="Ribosomal_60s"/>
    <property type="match status" value="1"/>
</dbReference>
<dbReference type="GO" id="GO:0022625">
    <property type="term" value="C:cytosolic large ribosomal subunit"/>
    <property type="evidence" value="ECO:0007669"/>
    <property type="project" value="TreeGrafter"/>
</dbReference>
<dbReference type="GO" id="GO:0003735">
    <property type="term" value="F:structural constituent of ribosome"/>
    <property type="evidence" value="ECO:0007669"/>
    <property type="project" value="InterPro"/>
</dbReference>
<proteinExistence type="inferred from homology"/>
<evidence type="ECO:0000256" key="2">
    <source>
        <dbReference type="ARBA" id="ARBA00022980"/>
    </source>
</evidence>
<dbReference type="Gene3D" id="1.10.10.1410">
    <property type="match status" value="1"/>
</dbReference>
<dbReference type="GO" id="GO:0043021">
    <property type="term" value="F:ribonucleoprotein complex binding"/>
    <property type="evidence" value="ECO:0007669"/>
    <property type="project" value="TreeGrafter"/>
</dbReference>
<accession>A0A8H4EMH8</accession>
<dbReference type="GO" id="GO:0002181">
    <property type="term" value="P:cytoplasmic translation"/>
    <property type="evidence" value="ECO:0007669"/>
    <property type="project" value="TreeGrafter"/>
</dbReference>
<sequence>MSNAELAIVYAALILADDGVTITADGLQTLTKHAGIDVEPVWANMFAKAFEGKNINDLLMNVGSGGGAPAGGAVAAGGGGGGAEEKPKEEEKPAEEDKESSDEDMGFGLFD</sequence>
<evidence type="ECO:0000256" key="4">
    <source>
        <dbReference type="SAM" id="MobiDB-lite"/>
    </source>
</evidence>
<keyword evidence="3" id="KW-0687">Ribonucleoprotein</keyword>
<dbReference type="HAMAP" id="MF_01478">
    <property type="entry name" value="Ribosomal_L12_arch"/>
    <property type="match status" value="1"/>
</dbReference>
<dbReference type="GO" id="GO:0006414">
    <property type="term" value="P:translational elongation"/>
    <property type="evidence" value="ECO:0007669"/>
    <property type="project" value="InterPro"/>
</dbReference>